<protein>
    <recommendedName>
        <fullName evidence="4">TFIIS N-terminal domain-containing protein</fullName>
    </recommendedName>
</protein>
<feature type="compositionally biased region" description="Basic and acidic residues" evidence="2">
    <location>
        <begin position="491"/>
        <end position="502"/>
    </location>
</feature>
<keyword evidence="3" id="KW-0732">Signal</keyword>
<feature type="compositionally biased region" description="Low complexity" evidence="2">
    <location>
        <begin position="380"/>
        <end position="426"/>
    </location>
</feature>
<feature type="compositionally biased region" description="Basic and acidic residues" evidence="2">
    <location>
        <begin position="317"/>
        <end position="353"/>
    </location>
</feature>
<evidence type="ECO:0000313" key="5">
    <source>
        <dbReference type="EnsemblMetazoa" id="ADIR004882-PA"/>
    </source>
</evidence>
<dbReference type="Proteomes" id="UP000075884">
    <property type="component" value="Unassembled WGS sequence"/>
</dbReference>
<feature type="chain" id="PRO_5008129578" description="TFIIS N-terminal domain-containing protein" evidence="3">
    <location>
        <begin position="23"/>
        <end position="682"/>
    </location>
</feature>
<reference evidence="5" key="2">
    <citation type="submission" date="2020-05" db="UniProtKB">
        <authorList>
            <consortium name="EnsemblMetazoa"/>
        </authorList>
    </citation>
    <scope>IDENTIFICATION</scope>
    <source>
        <strain evidence="5">WRAIR2</strain>
    </source>
</reference>
<evidence type="ECO:0000259" key="4">
    <source>
        <dbReference type="PROSITE" id="PS51319"/>
    </source>
</evidence>
<dbReference type="PANTHER" id="PTHR46557:SF1">
    <property type="entry name" value="SERINE_THREONINE-PROTEIN PHOSPHATASE 1 REGULATORY SUBUNIT 10"/>
    <property type="match status" value="1"/>
</dbReference>
<feature type="compositionally biased region" description="Low complexity" evidence="2">
    <location>
        <begin position="448"/>
        <end position="469"/>
    </location>
</feature>
<dbReference type="AlphaFoldDB" id="A0A182NB56"/>
<dbReference type="VEuPathDB" id="VectorBase:ADIR004882"/>
<dbReference type="GO" id="GO:0005634">
    <property type="term" value="C:nucleus"/>
    <property type="evidence" value="ECO:0007669"/>
    <property type="project" value="UniProtKB-SubCell"/>
</dbReference>
<comment type="subcellular location">
    <subcellularLocation>
        <location evidence="1">Nucleus</location>
    </subcellularLocation>
</comment>
<accession>A0A182NB56</accession>
<feature type="compositionally biased region" description="Acidic residues" evidence="2">
    <location>
        <begin position="286"/>
        <end position="308"/>
    </location>
</feature>
<name>A0A182NB56_9DIPT</name>
<feature type="compositionally biased region" description="Basic and acidic residues" evidence="2">
    <location>
        <begin position="646"/>
        <end position="656"/>
    </location>
</feature>
<keyword evidence="6" id="KW-1185">Reference proteome</keyword>
<feature type="compositionally biased region" description="Low complexity" evidence="2">
    <location>
        <begin position="546"/>
        <end position="555"/>
    </location>
</feature>
<dbReference type="EnsemblMetazoa" id="ADIR004882-RA">
    <property type="protein sequence ID" value="ADIR004882-PA"/>
    <property type="gene ID" value="ADIR004882"/>
</dbReference>
<dbReference type="SUPFAM" id="SSF47676">
    <property type="entry name" value="Conserved domain common to transcription factors TFIIS, elongin A, CRSP70"/>
    <property type="match status" value="1"/>
</dbReference>
<feature type="region of interest" description="Disordered" evidence="2">
    <location>
        <begin position="265"/>
        <end position="663"/>
    </location>
</feature>
<evidence type="ECO:0000256" key="2">
    <source>
        <dbReference type="SAM" id="MobiDB-lite"/>
    </source>
</evidence>
<dbReference type="GO" id="GO:0072357">
    <property type="term" value="C:PTW/PP1 phosphatase complex"/>
    <property type="evidence" value="ECO:0007669"/>
    <property type="project" value="TreeGrafter"/>
</dbReference>
<dbReference type="PANTHER" id="PTHR46557">
    <property type="entry name" value="SERINE/THREONINE-PROTEIN PHOSPHATASE 1 REGULATORY SUBUNIT 10-RELATED"/>
    <property type="match status" value="1"/>
</dbReference>
<feature type="compositionally biased region" description="Polar residues" evidence="2">
    <location>
        <begin position="227"/>
        <end position="242"/>
    </location>
</feature>
<feature type="compositionally biased region" description="Basic and acidic residues" evidence="2">
    <location>
        <begin position="470"/>
        <end position="481"/>
    </location>
</feature>
<sequence>MPRIDPMKLLVCLSVLLAPNGGIRNAGEVRRLANLMAKFSKKLVSKCIYIQILKCTETELLGQFMQTGGWSLVHMWLVDGIASKNWPLIQELLELLLCCPVDVERLKINSTPRLVKSLSTDSAHESVRVLATKLVEQWLYIVKAPKQMSPMVPINQTELPADGKQLNTEGVSNASAVGSVGRQTAGELTNGMRHDQRNGYGPHTDSSEANGMEQTDTTVDNADGGSRKTSQKIGEQQQQQTVPYKKTSLVLKFTTENGKQVVAKVVKPSKKGNRNPLVDPANAADREEENEADDDDEDDEEDDEDQEEVVVNIESGKPFDAKADGNGEQRKEEVDAGKQKLENGTDGTGKERTSSSSKDQRHHHSHRDRENREKDRKTAGSGSSGRSSSKSSSSGAGSNSSSSSSKHKSSSSSSSSSSKSGSSSSSRSKDKERHGGGSSSSSSKHKSSSSSSSSKSSSSSGSKSGSSSSSDKHREHRDKSNHSSSSSNNTSREDGREKDSKHRSSSSSPSSKSARKNSHDDERSNDSGSETSSITNASADGHSKSAKPATASSTTIPNKKASISIEVRNPENRAKTVKTYNSQFRSHGLIEEAPPPPSRKGLKKPSSGSSSTTASASPSTAATAIGSTATGTVKRSSPMPTVGSPVEKKPKEDPSERPGSIKLIPAKRQPVRLRALVWWCAW</sequence>
<dbReference type="GO" id="GO:0008157">
    <property type="term" value="F:protein phosphatase 1 binding"/>
    <property type="evidence" value="ECO:0007669"/>
    <property type="project" value="TreeGrafter"/>
</dbReference>
<feature type="compositionally biased region" description="Low complexity" evidence="2">
    <location>
        <begin position="604"/>
        <end position="632"/>
    </location>
</feature>
<dbReference type="PROSITE" id="PS51319">
    <property type="entry name" value="TFIIS_N"/>
    <property type="match status" value="1"/>
</dbReference>
<dbReference type="STRING" id="7168.A0A182NB56"/>
<feature type="compositionally biased region" description="Basic and acidic residues" evidence="2">
    <location>
        <begin position="367"/>
        <end position="378"/>
    </location>
</feature>
<evidence type="ECO:0000256" key="1">
    <source>
        <dbReference type="PROSITE-ProRule" id="PRU00649"/>
    </source>
</evidence>
<feature type="compositionally biased region" description="Polar residues" evidence="2">
    <location>
        <begin position="526"/>
        <end position="538"/>
    </location>
</feature>
<dbReference type="Gene3D" id="1.20.930.10">
    <property type="entry name" value="Conserved domain common to transcription factors TFIIS, elongin A, CRSP70"/>
    <property type="match status" value="1"/>
</dbReference>
<organism evidence="5 6">
    <name type="scientific">Anopheles dirus</name>
    <dbReference type="NCBI Taxonomy" id="7168"/>
    <lineage>
        <taxon>Eukaryota</taxon>
        <taxon>Metazoa</taxon>
        <taxon>Ecdysozoa</taxon>
        <taxon>Arthropoda</taxon>
        <taxon>Hexapoda</taxon>
        <taxon>Insecta</taxon>
        <taxon>Pterygota</taxon>
        <taxon>Neoptera</taxon>
        <taxon>Endopterygota</taxon>
        <taxon>Diptera</taxon>
        <taxon>Nematocera</taxon>
        <taxon>Culicoidea</taxon>
        <taxon>Culicidae</taxon>
        <taxon>Anophelinae</taxon>
        <taxon>Anopheles</taxon>
    </lineage>
</organism>
<dbReference type="InterPro" id="IPR035441">
    <property type="entry name" value="TFIIS/LEDGF_dom_sf"/>
</dbReference>
<feature type="compositionally biased region" description="Polar residues" evidence="2">
    <location>
        <begin position="207"/>
        <end position="220"/>
    </location>
</feature>
<feature type="domain" description="TFIIS N-terminal" evidence="4">
    <location>
        <begin position="71"/>
        <end position="145"/>
    </location>
</feature>
<dbReference type="GO" id="GO:0000785">
    <property type="term" value="C:chromatin"/>
    <property type="evidence" value="ECO:0007669"/>
    <property type="project" value="TreeGrafter"/>
</dbReference>
<evidence type="ECO:0000313" key="6">
    <source>
        <dbReference type="Proteomes" id="UP000075884"/>
    </source>
</evidence>
<reference evidence="6" key="1">
    <citation type="submission" date="2013-03" db="EMBL/GenBank/DDBJ databases">
        <title>The Genome Sequence of Anopheles dirus WRAIR2.</title>
        <authorList>
            <consortium name="The Broad Institute Genomics Platform"/>
            <person name="Neafsey D.E."/>
            <person name="Walton C."/>
            <person name="Walker B."/>
            <person name="Young S.K."/>
            <person name="Zeng Q."/>
            <person name="Gargeya S."/>
            <person name="Fitzgerald M."/>
            <person name="Haas B."/>
            <person name="Abouelleil A."/>
            <person name="Allen A.W."/>
            <person name="Alvarado L."/>
            <person name="Arachchi H.M."/>
            <person name="Berlin A.M."/>
            <person name="Chapman S.B."/>
            <person name="Gainer-Dewar J."/>
            <person name="Goldberg J."/>
            <person name="Griggs A."/>
            <person name="Gujja S."/>
            <person name="Hansen M."/>
            <person name="Howarth C."/>
            <person name="Imamovic A."/>
            <person name="Ireland A."/>
            <person name="Larimer J."/>
            <person name="McCowan C."/>
            <person name="Murphy C."/>
            <person name="Pearson M."/>
            <person name="Poon T.W."/>
            <person name="Priest M."/>
            <person name="Roberts A."/>
            <person name="Saif S."/>
            <person name="Shea T."/>
            <person name="Sisk P."/>
            <person name="Sykes S."/>
            <person name="Wortman J."/>
            <person name="Nusbaum C."/>
            <person name="Birren B."/>
        </authorList>
    </citation>
    <scope>NUCLEOTIDE SEQUENCE [LARGE SCALE GENOMIC DNA]</scope>
    <source>
        <strain evidence="6">WRAIR2</strain>
    </source>
</reference>
<feature type="signal peptide" evidence="3">
    <location>
        <begin position="1"/>
        <end position="22"/>
    </location>
</feature>
<feature type="region of interest" description="Disordered" evidence="2">
    <location>
        <begin position="188"/>
        <end position="242"/>
    </location>
</feature>
<evidence type="ECO:0000256" key="3">
    <source>
        <dbReference type="SAM" id="SignalP"/>
    </source>
</evidence>
<dbReference type="InterPro" id="IPR017923">
    <property type="entry name" value="TFIIS_N"/>
</dbReference>
<keyword evidence="1" id="KW-0539">Nucleus</keyword>
<proteinExistence type="predicted"/>